<dbReference type="PANTHER" id="PTHR13799:SF14">
    <property type="entry name" value="GTP CYCLOHYDROLASE 1 TYPE 2 HOMOLOG"/>
    <property type="match status" value="1"/>
</dbReference>
<dbReference type="EMBL" id="JABBLX010000012">
    <property type="protein sequence ID" value="NMK97523.1"/>
    <property type="molecule type" value="Genomic_DNA"/>
</dbReference>
<dbReference type="PANTHER" id="PTHR13799">
    <property type="entry name" value="NGG1 INTERACTING FACTOR 3"/>
    <property type="match status" value="1"/>
</dbReference>
<feature type="binding site" evidence="5">
    <location>
        <position position="65"/>
    </location>
    <ligand>
        <name>a divalent metal cation</name>
        <dbReference type="ChEBI" id="CHEBI:60240"/>
        <label>1</label>
    </ligand>
</feature>
<dbReference type="NCBIfam" id="TIGR00486">
    <property type="entry name" value="YbgI_SA1388"/>
    <property type="match status" value="1"/>
</dbReference>
<dbReference type="FunFam" id="3.30.70.120:FF:000006">
    <property type="entry name" value="GTP cyclohydrolase 1 type 2 homolog"/>
    <property type="match status" value="1"/>
</dbReference>
<comment type="caution">
    <text evidence="7">The sequence shown here is derived from an EMBL/GenBank/DDBJ whole genome shotgun (WGS) entry which is preliminary data.</text>
</comment>
<dbReference type="PIRSF" id="PIRSF037489">
    <property type="entry name" value="UCP037489_NIF3_YqfO"/>
    <property type="match status" value="1"/>
</dbReference>
<dbReference type="InterPro" id="IPR017221">
    <property type="entry name" value="DUF34/NIF3_bac"/>
</dbReference>
<keyword evidence="8" id="KW-1185">Reference proteome</keyword>
<name>A0A7X9W8G1_STACP</name>
<feature type="binding site" evidence="5">
    <location>
        <position position="326"/>
    </location>
    <ligand>
        <name>a divalent metal cation</name>
        <dbReference type="ChEBI" id="CHEBI:60240"/>
        <label>1</label>
    </ligand>
</feature>
<dbReference type="RefSeq" id="WP_023350192.1">
    <property type="nucleotide sequence ID" value="NZ_CBCPJN010000001.1"/>
</dbReference>
<dbReference type="InterPro" id="IPR015867">
    <property type="entry name" value="N-reg_PII/ATP_PRibTrfase_C"/>
</dbReference>
<dbReference type="Proteomes" id="UP000550736">
    <property type="component" value="Unassembled WGS sequence"/>
</dbReference>
<evidence type="ECO:0000256" key="1">
    <source>
        <dbReference type="ARBA" id="ARBA00006964"/>
    </source>
</evidence>
<evidence type="ECO:0000313" key="7">
    <source>
        <dbReference type="EMBL" id="NMK97523.1"/>
    </source>
</evidence>
<dbReference type="EMBL" id="JABBMI010000001">
    <property type="protein sequence ID" value="NMK53218.1"/>
    <property type="molecule type" value="Genomic_DNA"/>
</dbReference>
<dbReference type="InterPro" id="IPR036069">
    <property type="entry name" value="DUF34/NIF3_sf"/>
</dbReference>
<evidence type="ECO:0000313" key="9">
    <source>
        <dbReference type="Proteomes" id="UP000550736"/>
    </source>
</evidence>
<dbReference type="GO" id="GO:0046872">
    <property type="term" value="F:metal ion binding"/>
    <property type="evidence" value="ECO:0007669"/>
    <property type="project" value="UniProtKB-UniRule"/>
</dbReference>
<dbReference type="Pfam" id="PF01784">
    <property type="entry name" value="DUF34_NIF3"/>
    <property type="match status" value="1"/>
</dbReference>
<reference evidence="8 9" key="1">
    <citation type="submission" date="2020-04" db="EMBL/GenBank/DDBJ databases">
        <title>The Epidemiology and Molecular Characteristics of Linezolid-Resistant Staphylococcus capitis in Huashan Hospital, Shanghai.</title>
        <authorList>
            <person name="Ding L."/>
            <person name="Li P."/>
            <person name="Yang Y."/>
            <person name="Lin D."/>
            <person name="Xu X."/>
        </authorList>
    </citation>
    <scope>NUCLEOTIDE SEQUENCE [LARGE SCALE GENOMIC DNA]</scope>
    <source>
        <strain evidence="7 9">12-86</strain>
        <strain evidence="6 8">17-84</strain>
    </source>
</reference>
<feature type="binding site" evidence="5">
    <location>
        <position position="329"/>
    </location>
    <ligand>
        <name>a divalent metal cation</name>
        <dbReference type="ChEBI" id="CHEBI:60240"/>
        <label>1</label>
    </ligand>
</feature>
<dbReference type="Proteomes" id="UP000538955">
    <property type="component" value="Unassembled WGS sequence"/>
</dbReference>
<evidence type="ECO:0000256" key="4">
    <source>
        <dbReference type="PIRNR" id="PIRNR037489"/>
    </source>
</evidence>
<protein>
    <recommendedName>
        <fullName evidence="2 4">GTP cyclohydrolase 1 type 2 homolog</fullName>
    </recommendedName>
</protein>
<dbReference type="Gene3D" id="3.30.70.120">
    <property type="match status" value="1"/>
</dbReference>
<dbReference type="GO" id="GO:0005737">
    <property type="term" value="C:cytoplasm"/>
    <property type="evidence" value="ECO:0007669"/>
    <property type="project" value="TreeGrafter"/>
</dbReference>
<dbReference type="Gene3D" id="3.40.1390.30">
    <property type="entry name" value="NIF3 (NGG1p interacting factor 3)-like"/>
    <property type="match status" value="1"/>
</dbReference>
<dbReference type="SUPFAM" id="SSF102705">
    <property type="entry name" value="NIF3 (NGG1p interacting factor 3)-like"/>
    <property type="match status" value="1"/>
</dbReference>
<gene>
    <name evidence="7" type="ORF">HHM13_05380</name>
    <name evidence="6" type="ORF">HHM24_00450</name>
</gene>
<organism evidence="7 9">
    <name type="scientific">Staphylococcus capitis</name>
    <dbReference type="NCBI Taxonomy" id="29388"/>
    <lineage>
        <taxon>Bacteria</taxon>
        <taxon>Bacillati</taxon>
        <taxon>Bacillota</taxon>
        <taxon>Bacilli</taxon>
        <taxon>Bacillales</taxon>
        <taxon>Staphylococcaceae</taxon>
        <taxon>Staphylococcus</taxon>
    </lineage>
</organism>
<sequence>MKLSKLMSILDYHVPFSTAESWDNVGLLIGDENQQVNGILTALDCTEEVVNQAIDKNINTIIAHHPLIFKGIKNIVQTGYGKIIRKLIQNDINLIAMHTNLDVNPSGVNKMLADTLDLNNVNQINQLYTTYYKVQTFIPKENVENFKDQLNQLGLAKEGNYEYCFFESAGKGQFKPVGEANPYLGQLDSIEYVDEIKLEFMISENEKQITEQAIINYHPYETPVYDFIKLQKQSEFGLGIIGELPHTMTLDEFSSYAKEKLNINSLRYTGNSDAVINKVAMIGGSGIGFEYEAHSNGADVFVTGDIKHHDALDAKIQGVNLLDINHYSEYVMKQGLKLLLEDWLFEYKDMFPIEASNIDTDPFTYK</sequence>
<comment type="similarity">
    <text evidence="1 4">Belongs to the GTP cyclohydrolase I type 2/NIF3 family.</text>
</comment>
<evidence type="ECO:0000256" key="5">
    <source>
        <dbReference type="PIRSR" id="PIRSR602678-1"/>
    </source>
</evidence>
<keyword evidence="3 4" id="KW-0479">Metal-binding</keyword>
<accession>A0A7X9W8G1</accession>
<evidence type="ECO:0000313" key="8">
    <source>
        <dbReference type="Proteomes" id="UP000538955"/>
    </source>
</evidence>
<dbReference type="InterPro" id="IPR002678">
    <property type="entry name" value="DUF34/NIF3"/>
</dbReference>
<feature type="binding site" evidence="5">
    <location>
        <position position="102"/>
    </location>
    <ligand>
        <name>a divalent metal cation</name>
        <dbReference type="ChEBI" id="CHEBI:60240"/>
        <label>1</label>
    </ligand>
</feature>
<feature type="binding site" evidence="5">
    <location>
        <position position="64"/>
    </location>
    <ligand>
        <name>a divalent metal cation</name>
        <dbReference type="ChEBI" id="CHEBI:60240"/>
        <label>2</label>
    </ligand>
</feature>
<evidence type="ECO:0000313" key="6">
    <source>
        <dbReference type="EMBL" id="NMK53218.1"/>
    </source>
</evidence>
<dbReference type="FunFam" id="3.40.1390.30:FF:000001">
    <property type="entry name" value="GTP cyclohydrolase 1 type 2"/>
    <property type="match status" value="1"/>
</dbReference>
<evidence type="ECO:0000256" key="2">
    <source>
        <dbReference type="ARBA" id="ARBA00022112"/>
    </source>
</evidence>
<evidence type="ECO:0000256" key="3">
    <source>
        <dbReference type="ARBA" id="ARBA00022723"/>
    </source>
</evidence>
<proteinExistence type="inferred from homology"/>
<dbReference type="AlphaFoldDB" id="A0A7X9W8G1"/>